<feature type="transmembrane region" description="Helical" evidence="1">
    <location>
        <begin position="47"/>
        <end position="67"/>
    </location>
</feature>
<name>A0A1F5X4F8_9BACT</name>
<proteinExistence type="predicted"/>
<evidence type="ECO:0008006" key="4">
    <source>
        <dbReference type="Google" id="ProtNLM"/>
    </source>
</evidence>
<keyword evidence="1" id="KW-0812">Transmembrane</keyword>
<dbReference type="Proteomes" id="UP000178684">
    <property type="component" value="Unassembled WGS sequence"/>
</dbReference>
<keyword evidence="1" id="KW-1133">Transmembrane helix</keyword>
<keyword evidence="1" id="KW-0472">Membrane</keyword>
<organism evidence="2 3">
    <name type="scientific">Candidatus Giovannonibacteria bacterium RIFCSPLOWO2_01_FULL_46_13</name>
    <dbReference type="NCBI Taxonomy" id="1798352"/>
    <lineage>
        <taxon>Bacteria</taxon>
        <taxon>Candidatus Giovannoniibacteriota</taxon>
    </lineage>
</organism>
<evidence type="ECO:0000313" key="2">
    <source>
        <dbReference type="EMBL" id="OGF82835.1"/>
    </source>
</evidence>
<comment type="caution">
    <text evidence="2">The sequence shown here is derived from an EMBL/GenBank/DDBJ whole genome shotgun (WGS) entry which is preliminary data.</text>
</comment>
<evidence type="ECO:0000256" key="1">
    <source>
        <dbReference type="SAM" id="Phobius"/>
    </source>
</evidence>
<evidence type="ECO:0000313" key="3">
    <source>
        <dbReference type="Proteomes" id="UP000178684"/>
    </source>
</evidence>
<sequence>METFDPVGGGFVVERIRDLFYGSGGGGGSSGEVLAIVDALLGFFRGMFIFFLLLFIFGIIFVIYQLIKIRPGYEIVYDPNKIQQKKIAKSRWEEILERFNVGTESDMRLAVIEADSLVDDVFKKLGYPGETLGERIASVSPEELRSINDLREAHGIRNRLVHTPGYKINKDDAERSIRRYQQVLSELEVI</sequence>
<dbReference type="AlphaFoldDB" id="A0A1F5X4F8"/>
<dbReference type="EMBL" id="MFIE01000012">
    <property type="protein sequence ID" value="OGF82835.1"/>
    <property type="molecule type" value="Genomic_DNA"/>
</dbReference>
<protein>
    <recommendedName>
        <fullName evidence="4">DUF4145 domain-containing protein</fullName>
    </recommendedName>
</protein>
<gene>
    <name evidence="2" type="ORF">A3B18_00265</name>
</gene>
<reference evidence="2 3" key="1">
    <citation type="journal article" date="2016" name="Nat. Commun.">
        <title>Thousands of microbial genomes shed light on interconnected biogeochemical processes in an aquifer system.</title>
        <authorList>
            <person name="Anantharaman K."/>
            <person name="Brown C.T."/>
            <person name="Hug L.A."/>
            <person name="Sharon I."/>
            <person name="Castelle C.J."/>
            <person name="Probst A.J."/>
            <person name="Thomas B.C."/>
            <person name="Singh A."/>
            <person name="Wilkins M.J."/>
            <person name="Karaoz U."/>
            <person name="Brodie E.L."/>
            <person name="Williams K.H."/>
            <person name="Hubbard S.S."/>
            <person name="Banfield J.F."/>
        </authorList>
    </citation>
    <scope>NUCLEOTIDE SEQUENCE [LARGE SCALE GENOMIC DNA]</scope>
</reference>
<accession>A0A1F5X4F8</accession>